<dbReference type="Proteomes" id="UP000230002">
    <property type="component" value="Unassembled WGS sequence"/>
</dbReference>
<keyword evidence="2" id="KW-1185">Reference proteome</keyword>
<gene>
    <name evidence="1" type="ORF">GSI_15123</name>
</gene>
<accession>A0A2G8RLP1</accession>
<evidence type="ECO:0000313" key="2">
    <source>
        <dbReference type="Proteomes" id="UP000230002"/>
    </source>
</evidence>
<dbReference type="InterPro" id="IPR023213">
    <property type="entry name" value="CAT-like_dom_sf"/>
</dbReference>
<proteinExistence type="predicted"/>
<dbReference type="Gene3D" id="3.30.559.10">
    <property type="entry name" value="Chloramphenicol acetyltransferase-like domain"/>
    <property type="match status" value="1"/>
</dbReference>
<dbReference type="OrthoDB" id="2548233at2759"/>
<dbReference type="EMBL" id="AYKW01000069">
    <property type="protein sequence ID" value="PIL22435.1"/>
    <property type="molecule type" value="Genomic_DNA"/>
</dbReference>
<evidence type="ECO:0000313" key="1">
    <source>
        <dbReference type="EMBL" id="PIL22435.1"/>
    </source>
</evidence>
<organism evidence="1 2">
    <name type="scientific">Ganoderma sinense ZZ0214-1</name>
    <dbReference type="NCBI Taxonomy" id="1077348"/>
    <lineage>
        <taxon>Eukaryota</taxon>
        <taxon>Fungi</taxon>
        <taxon>Dikarya</taxon>
        <taxon>Basidiomycota</taxon>
        <taxon>Agaricomycotina</taxon>
        <taxon>Agaricomycetes</taxon>
        <taxon>Polyporales</taxon>
        <taxon>Polyporaceae</taxon>
        <taxon>Ganoderma</taxon>
    </lineage>
</organism>
<dbReference type="AlphaFoldDB" id="A0A2G8RLP1"/>
<comment type="caution">
    <text evidence="1">The sequence shown here is derived from an EMBL/GenBank/DDBJ whole genome shotgun (WGS) entry which is preliminary data.</text>
</comment>
<protein>
    <submittedName>
        <fullName evidence="1">Uncharacterized protein</fullName>
    </submittedName>
</protein>
<sequence length="72" mass="8252">MSVPEPEWEQRILSSGALNVYTRPLLGSELLIDQTMRLQDGATQFAIGIQFTTTIPERHIEKRVKEATIRLR</sequence>
<reference evidence="1 2" key="1">
    <citation type="journal article" date="2015" name="Sci. Rep.">
        <title>Chromosome-level genome map provides insights into diverse defense mechanisms in the medicinal fungus Ganoderma sinense.</title>
        <authorList>
            <person name="Zhu Y."/>
            <person name="Xu J."/>
            <person name="Sun C."/>
            <person name="Zhou S."/>
            <person name="Xu H."/>
            <person name="Nelson D.R."/>
            <person name="Qian J."/>
            <person name="Song J."/>
            <person name="Luo H."/>
            <person name="Xiang L."/>
            <person name="Li Y."/>
            <person name="Xu Z."/>
            <person name="Ji A."/>
            <person name="Wang L."/>
            <person name="Lu S."/>
            <person name="Hayward A."/>
            <person name="Sun W."/>
            <person name="Li X."/>
            <person name="Schwartz D.C."/>
            <person name="Wang Y."/>
            <person name="Chen S."/>
        </authorList>
    </citation>
    <scope>NUCLEOTIDE SEQUENCE [LARGE SCALE GENOMIC DNA]</scope>
    <source>
        <strain evidence="1 2">ZZ0214-1</strain>
    </source>
</reference>
<name>A0A2G8RLP1_9APHY</name>